<feature type="region of interest" description="Disordered" evidence="1">
    <location>
        <begin position="66"/>
        <end position="154"/>
    </location>
</feature>
<feature type="compositionally biased region" description="Low complexity" evidence="1">
    <location>
        <begin position="114"/>
        <end position="135"/>
    </location>
</feature>
<protein>
    <submittedName>
        <fullName evidence="2">Dihydrofolate synthase / folylpolyglutamate synthase</fullName>
    </submittedName>
</protein>
<evidence type="ECO:0000313" key="2">
    <source>
        <dbReference type="EMBL" id="JAC65346.1"/>
    </source>
</evidence>
<dbReference type="Gene3D" id="3.40.1190.10">
    <property type="entry name" value="Mur-like, catalytic domain"/>
    <property type="match status" value="1"/>
</dbReference>
<proteinExistence type="predicted"/>
<feature type="compositionally biased region" description="Basic residues" evidence="1">
    <location>
        <begin position="99"/>
        <end position="110"/>
    </location>
</feature>
<evidence type="ECO:0000256" key="1">
    <source>
        <dbReference type="SAM" id="MobiDB-lite"/>
    </source>
</evidence>
<dbReference type="EMBL" id="GBEZ01021399">
    <property type="protein sequence ID" value="JAC65346.1"/>
    <property type="molecule type" value="Transcribed_RNA"/>
</dbReference>
<name>A0A061R482_9CHLO</name>
<dbReference type="AlphaFoldDB" id="A0A061R482"/>
<dbReference type="InterPro" id="IPR036565">
    <property type="entry name" value="Mur-like_cat_sf"/>
</dbReference>
<accession>A0A061R482</accession>
<gene>
    <name evidence="2" type="primary">FOLC</name>
    <name evidence="2" type="ORF">TSPGSL018_16243</name>
</gene>
<sequence>MDALGDTVFDIATVKAGITRPGRPVVLGPQLHSEAVEAVRLTRLLRLSHSSLPFPRWRFGLRRAGLPAGRQRTRGVGDPGGAIPLGRREPGAALPHPSRGPRGRGRRPRPPRVAPAGQRGLGGRRLPAARLSRLGHPGGSPAGRPRGHAPAGEV</sequence>
<dbReference type="SUPFAM" id="SSF53623">
    <property type="entry name" value="MurD-like peptide ligases, catalytic domain"/>
    <property type="match status" value="1"/>
</dbReference>
<organism evidence="2">
    <name type="scientific">Tetraselmis sp. GSL018</name>
    <dbReference type="NCBI Taxonomy" id="582737"/>
    <lineage>
        <taxon>Eukaryota</taxon>
        <taxon>Viridiplantae</taxon>
        <taxon>Chlorophyta</taxon>
        <taxon>core chlorophytes</taxon>
        <taxon>Chlorodendrophyceae</taxon>
        <taxon>Chlorodendrales</taxon>
        <taxon>Chlorodendraceae</taxon>
        <taxon>Tetraselmis</taxon>
    </lineage>
</organism>
<reference evidence="2" key="1">
    <citation type="submission" date="2014-05" db="EMBL/GenBank/DDBJ databases">
        <title>The transcriptome of the halophilic microalga Tetraselmis sp. GSL018 isolated from the Great Salt Lake, Utah.</title>
        <authorList>
            <person name="Jinkerson R.E."/>
            <person name="D'Adamo S."/>
            <person name="Posewitz M.C."/>
        </authorList>
    </citation>
    <scope>NUCLEOTIDE SEQUENCE</scope>
    <source>
        <strain evidence="2">GSL018</strain>
    </source>
</reference>
<dbReference type="GO" id="GO:0005524">
    <property type="term" value="F:ATP binding"/>
    <property type="evidence" value="ECO:0007669"/>
    <property type="project" value="InterPro"/>
</dbReference>